<protein>
    <submittedName>
        <fullName evidence="1">Uncharacterized protein</fullName>
    </submittedName>
</protein>
<keyword evidence="2" id="KW-1185">Reference proteome</keyword>
<proteinExistence type="predicted"/>
<evidence type="ECO:0000313" key="2">
    <source>
        <dbReference type="Proteomes" id="UP001732700"/>
    </source>
</evidence>
<reference evidence="1" key="2">
    <citation type="submission" date="2025-09" db="UniProtKB">
        <authorList>
            <consortium name="EnsemblPlants"/>
        </authorList>
    </citation>
    <scope>IDENTIFICATION</scope>
</reference>
<dbReference type="EnsemblPlants" id="AVESA.00010b.r2.4CG1280620.1">
    <property type="protein sequence ID" value="AVESA.00010b.r2.4CG1280620.1.CDS"/>
    <property type="gene ID" value="AVESA.00010b.r2.4CG1280620"/>
</dbReference>
<reference evidence="1" key="1">
    <citation type="submission" date="2021-05" db="EMBL/GenBank/DDBJ databases">
        <authorList>
            <person name="Scholz U."/>
            <person name="Mascher M."/>
            <person name="Fiebig A."/>
        </authorList>
    </citation>
    <scope>NUCLEOTIDE SEQUENCE [LARGE SCALE GENOMIC DNA]</scope>
</reference>
<evidence type="ECO:0000313" key="1">
    <source>
        <dbReference type="EnsemblPlants" id="AVESA.00010b.r2.4CG1280620.1.CDS"/>
    </source>
</evidence>
<sequence length="136" mass="14562">MATTKGLKCVVLCVLILGLVLGQVQVEGKSCCPSTSARNCYNVCRLTGTSRPRCASLCGCKIVDGTCPDGYSKLHLLLESGEPDVTEYCTIGCMTSVCDNMDNVIHGQEMKIDMLLCNKECVRFCNKGAVIPSSQA</sequence>
<name>A0ACD5WXE7_AVESA</name>
<accession>A0ACD5WXE7</accession>
<organism evidence="1 2">
    <name type="scientific">Avena sativa</name>
    <name type="common">Oat</name>
    <dbReference type="NCBI Taxonomy" id="4498"/>
    <lineage>
        <taxon>Eukaryota</taxon>
        <taxon>Viridiplantae</taxon>
        <taxon>Streptophyta</taxon>
        <taxon>Embryophyta</taxon>
        <taxon>Tracheophyta</taxon>
        <taxon>Spermatophyta</taxon>
        <taxon>Magnoliopsida</taxon>
        <taxon>Liliopsida</taxon>
        <taxon>Poales</taxon>
        <taxon>Poaceae</taxon>
        <taxon>BOP clade</taxon>
        <taxon>Pooideae</taxon>
        <taxon>Poodae</taxon>
        <taxon>Poeae</taxon>
        <taxon>Poeae Chloroplast Group 1 (Aveneae type)</taxon>
        <taxon>Aveninae</taxon>
        <taxon>Avena</taxon>
    </lineage>
</organism>
<dbReference type="Proteomes" id="UP001732700">
    <property type="component" value="Chromosome 4C"/>
</dbReference>